<evidence type="ECO:0000256" key="8">
    <source>
        <dbReference type="ARBA" id="ARBA00022737"/>
    </source>
</evidence>
<feature type="domain" description="FAS1" evidence="13">
    <location>
        <begin position="53"/>
        <end position="185"/>
    </location>
</feature>
<evidence type="ECO:0000256" key="1">
    <source>
        <dbReference type="ARBA" id="ARBA00004498"/>
    </source>
</evidence>
<evidence type="ECO:0000313" key="16">
    <source>
        <dbReference type="Proteomes" id="UP000736164"/>
    </source>
</evidence>
<evidence type="ECO:0000256" key="6">
    <source>
        <dbReference type="ARBA" id="ARBA00022553"/>
    </source>
</evidence>
<feature type="non-terminal residue" evidence="15">
    <location>
        <position position="1"/>
    </location>
</feature>
<comment type="function">
    <text evidence="11">Plays a role in cell adhesion. May play a role in cell-collagen interactions.</text>
</comment>
<feature type="domain" description="FAS1" evidence="13">
    <location>
        <begin position="189"/>
        <end position="320"/>
    </location>
</feature>
<evidence type="ECO:0000256" key="3">
    <source>
        <dbReference type="ARBA" id="ARBA00022479"/>
    </source>
</evidence>
<evidence type="ECO:0000256" key="4">
    <source>
        <dbReference type="ARBA" id="ARBA00022525"/>
    </source>
</evidence>
<keyword evidence="4" id="KW-0964">Secreted</keyword>
<evidence type="ECO:0000256" key="10">
    <source>
        <dbReference type="ARBA" id="ARBA00023157"/>
    </source>
</evidence>
<dbReference type="PROSITE" id="PS51041">
    <property type="entry name" value="EMI"/>
    <property type="match status" value="1"/>
</dbReference>
<evidence type="ECO:0000256" key="5">
    <source>
        <dbReference type="ARBA" id="ARBA00022530"/>
    </source>
</evidence>
<protein>
    <recommendedName>
        <fullName evidence="2">Transforming growth factor-beta-induced protein ig-h3</fullName>
    </recommendedName>
</protein>
<keyword evidence="6" id="KW-0597">Phosphoprotein</keyword>
<name>A0A8J7NW32_ATRSP</name>
<feature type="non-terminal residue" evidence="15">
    <location>
        <position position="713"/>
    </location>
</feature>
<feature type="domain" description="FAS1" evidence="13">
    <location>
        <begin position="324"/>
        <end position="447"/>
    </location>
</feature>
<dbReference type="Pfam" id="PF02469">
    <property type="entry name" value="Fasciclin"/>
    <property type="match status" value="5"/>
</dbReference>
<feature type="domain" description="FAS1" evidence="13">
    <location>
        <begin position="451"/>
        <end position="706"/>
    </location>
</feature>
<dbReference type="InterPro" id="IPR000782">
    <property type="entry name" value="FAS1_domain"/>
</dbReference>
<dbReference type="GO" id="GO:0031012">
    <property type="term" value="C:extracellular matrix"/>
    <property type="evidence" value="ECO:0007669"/>
    <property type="project" value="TreeGrafter"/>
</dbReference>
<keyword evidence="9" id="KW-0130">Cell adhesion</keyword>
<dbReference type="Gene3D" id="2.30.180.10">
    <property type="entry name" value="FAS1 domain"/>
    <property type="match status" value="5"/>
</dbReference>
<proteinExistence type="predicted"/>
<dbReference type="GO" id="GO:0007155">
    <property type="term" value="P:cell adhesion"/>
    <property type="evidence" value="ECO:0007669"/>
    <property type="project" value="UniProtKB-KW"/>
</dbReference>
<dbReference type="InterPro" id="IPR011489">
    <property type="entry name" value="EMI_domain"/>
</dbReference>
<keyword evidence="10" id="KW-1015">Disulfide bond</keyword>
<accession>A0A8J7NW32</accession>
<dbReference type="PANTHER" id="PTHR10900:SF82">
    <property type="entry name" value="TRANSFORMING GROWTH FACTOR-BETA-INDUCED PROTEIN IG-H3"/>
    <property type="match status" value="1"/>
</dbReference>
<evidence type="ECO:0000259" key="14">
    <source>
        <dbReference type="PROSITE" id="PS51041"/>
    </source>
</evidence>
<keyword evidence="5" id="KW-0272">Extracellular matrix</keyword>
<evidence type="ECO:0000256" key="2">
    <source>
        <dbReference type="ARBA" id="ARBA00022081"/>
    </source>
</evidence>
<sequence length="713" mass="77604">MQKIQGTNKKYFTNCKQWYHRKVCGKPTVITYECCPGYEKVPGEKGCPAALPLSNIYNTLGVVGATTTKMYSERAGLRPEIEGPGSYTMFAPSNEAWAALPNEILDALVSNVNIELLNALHYHMVNKRLTSEDLKHGMAIPSMYQDFDVHIHHYPNGIVTVNCARLVKTDQHATNGMVHVVDKVITAITNNILQTIEIDESLDTLRTAVAAAGLTTLLEKDGHFTVFAPTNEAFEKIPPETLNRILGDPVALKDLLNYHILNSIQCSEAIVAGTPMETLQGTVLEVGCEGGEMTLNGKAIISTKDHLGTNGVIHYIDELLIPDSAKTLFELAQGSTVTTAIRLFADAGLNSYLTGSEAFTLIAPQNDAFPDASVSITPALRKVLKKHIVKGQLSSKHLYHGQQLETVDGQKLRVFVYRNALCIENACIAAHDKKGRYGSLFNVDKVLTPPVGTVMDVLKGDNRFSTLVGAIQRAGLTEMMNGAGTLTVFAPTNEAFRAMPQGELNKLMADSNFSPFSPKKVFIHQTEGKGLLFLCLDETAILIHSYLNTSTTRHTRYTWGALYFSPAPISLSCAPMPAGLPGSGLPCPLVWASMPPGLPIYWCPDQSCCVPNGTFMSFVLTSDNHSSPSGRKSGNPRQLANVLKYHIGQGILVSGGVGSHTRIQPLQGERLELNMKNYTVYVNKVPVNEADMMATNGVVHVVGSVIQPLRKRS</sequence>
<dbReference type="AlphaFoldDB" id="A0A8J7NW32"/>
<dbReference type="SUPFAM" id="SSF82153">
    <property type="entry name" value="FAS1 domain"/>
    <property type="match status" value="4"/>
</dbReference>
<evidence type="ECO:0000256" key="7">
    <source>
        <dbReference type="ARBA" id="ARBA00022729"/>
    </source>
</evidence>
<dbReference type="PANTHER" id="PTHR10900">
    <property type="entry name" value="PERIOSTIN-RELATED"/>
    <property type="match status" value="1"/>
</dbReference>
<gene>
    <name evidence="15" type="primary">Tgfbi</name>
    <name evidence="15" type="ORF">GTO95_0017121</name>
</gene>
<evidence type="ECO:0000256" key="11">
    <source>
        <dbReference type="ARBA" id="ARBA00045945"/>
    </source>
</evidence>
<dbReference type="PROSITE" id="PS50213">
    <property type="entry name" value="FAS1"/>
    <property type="match status" value="4"/>
</dbReference>
<keyword evidence="3" id="KW-0301">Gamma-carboxyglutamic acid</keyword>
<keyword evidence="8" id="KW-0677">Repeat</keyword>
<feature type="domain" description="EMI" evidence="14">
    <location>
        <begin position="1"/>
        <end position="49"/>
    </location>
</feature>
<keyword evidence="16" id="KW-1185">Reference proteome</keyword>
<dbReference type="FunFam" id="2.30.180.10:FF:000002">
    <property type="entry name" value="periostin isoform X1"/>
    <property type="match status" value="1"/>
</dbReference>
<dbReference type="GO" id="GO:0050839">
    <property type="term" value="F:cell adhesion molecule binding"/>
    <property type="evidence" value="ECO:0007669"/>
    <property type="project" value="TreeGrafter"/>
</dbReference>
<evidence type="ECO:0000313" key="15">
    <source>
        <dbReference type="EMBL" id="MBN3320669.1"/>
    </source>
</evidence>
<dbReference type="InterPro" id="IPR050904">
    <property type="entry name" value="Adhesion/Biosynth-related"/>
</dbReference>
<dbReference type="Proteomes" id="UP000736164">
    <property type="component" value="Unassembled WGS sequence"/>
</dbReference>
<dbReference type="FunFam" id="2.30.180.10:FF:000003">
    <property type="entry name" value="periostin isoform X1"/>
    <property type="match status" value="1"/>
</dbReference>
<reference evidence="15" key="1">
    <citation type="journal article" date="2021" name="Cell">
        <title>Tracing the genetic footprints of vertebrate landing in non-teleost ray-finned fishes.</title>
        <authorList>
            <person name="Bi X."/>
            <person name="Wang K."/>
            <person name="Yang L."/>
            <person name="Pan H."/>
            <person name="Jiang H."/>
            <person name="Wei Q."/>
            <person name="Fang M."/>
            <person name="Yu H."/>
            <person name="Zhu C."/>
            <person name="Cai Y."/>
            <person name="He Y."/>
            <person name="Gan X."/>
            <person name="Zeng H."/>
            <person name="Yu D."/>
            <person name="Zhu Y."/>
            <person name="Jiang H."/>
            <person name="Qiu Q."/>
            <person name="Yang H."/>
            <person name="Zhang Y.E."/>
            <person name="Wang W."/>
            <person name="Zhu M."/>
            <person name="He S."/>
            <person name="Zhang G."/>
        </authorList>
    </citation>
    <scope>NUCLEOTIDE SEQUENCE</scope>
    <source>
        <strain evidence="15">Allg_001</strain>
    </source>
</reference>
<comment type="subcellular location">
    <subcellularLocation>
        <location evidence="1">Secreted</location>
        <location evidence="1">Extracellular space</location>
        <location evidence="1">Extracellular matrix</location>
    </subcellularLocation>
</comment>
<comment type="caution">
    <text evidence="15">The sequence shown here is derived from an EMBL/GenBank/DDBJ whole genome shotgun (WGS) entry which is preliminary data.</text>
</comment>
<evidence type="ECO:0000256" key="12">
    <source>
        <dbReference type="ARBA" id="ARBA00047016"/>
    </source>
</evidence>
<dbReference type="GO" id="GO:0030198">
    <property type="term" value="P:extracellular matrix organization"/>
    <property type="evidence" value="ECO:0007669"/>
    <property type="project" value="TreeGrafter"/>
</dbReference>
<dbReference type="SMART" id="SM00554">
    <property type="entry name" value="FAS1"/>
    <property type="match status" value="4"/>
</dbReference>
<comment type="subunit">
    <text evidence="12">Binds to type I, II, and IV collagens.</text>
</comment>
<organism evidence="15 16">
    <name type="scientific">Atractosteus spatula</name>
    <name type="common">Alligator gar</name>
    <name type="synonym">Lepisosteus spatula</name>
    <dbReference type="NCBI Taxonomy" id="7917"/>
    <lineage>
        <taxon>Eukaryota</taxon>
        <taxon>Metazoa</taxon>
        <taxon>Chordata</taxon>
        <taxon>Craniata</taxon>
        <taxon>Vertebrata</taxon>
        <taxon>Euteleostomi</taxon>
        <taxon>Actinopterygii</taxon>
        <taxon>Neopterygii</taxon>
        <taxon>Holostei</taxon>
        <taxon>Semionotiformes</taxon>
        <taxon>Lepisosteidae</taxon>
        <taxon>Atractosteus</taxon>
    </lineage>
</organism>
<evidence type="ECO:0000259" key="13">
    <source>
        <dbReference type="PROSITE" id="PS50213"/>
    </source>
</evidence>
<evidence type="ECO:0000256" key="9">
    <source>
        <dbReference type="ARBA" id="ARBA00022889"/>
    </source>
</evidence>
<dbReference type="FunFam" id="2.30.180.10:FF:000001">
    <property type="entry name" value="periostin isoform X1"/>
    <property type="match status" value="1"/>
</dbReference>
<dbReference type="GO" id="GO:0005615">
    <property type="term" value="C:extracellular space"/>
    <property type="evidence" value="ECO:0007669"/>
    <property type="project" value="TreeGrafter"/>
</dbReference>
<dbReference type="InterPro" id="IPR036378">
    <property type="entry name" value="FAS1_dom_sf"/>
</dbReference>
<dbReference type="EMBL" id="JAAWVO010052143">
    <property type="protein sequence ID" value="MBN3320669.1"/>
    <property type="molecule type" value="Genomic_DNA"/>
</dbReference>
<keyword evidence="7" id="KW-0732">Signal</keyword>